<sequence>MAREIWDFKESGWVATGDSVARSGLVFFFLERLEMLTSQKRNLSLRRFLTNWSATEYGMSCTTWTKLACLIVLDLHVCTLAVKRDVEKPLGLPVHDFIVTNGVCVAVLTVMLESPASNVSRI</sequence>
<gene>
    <name evidence="1" type="ORF">APZ42_033624</name>
</gene>
<reference evidence="1 2" key="1">
    <citation type="submission" date="2016-03" db="EMBL/GenBank/DDBJ databases">
        <title>EvidentialGene: Evidence-directed Construction of Genes on Genomes.</title>
        <authorList>
            <person name="Gilbert D.G."/>
            <person name="Choi J.-H."/>
            <person name="Mockaitis K."/>
            <person name="Colbourne J."/>
            <person name="Pfrender M."/>
        </authorList>
    </citation>
    <scope>NUCLEOTIDE SEQUENCE [LARGE SCALE GENOMIC DNA]</scope>
    <source>
        <strain evidence="1 2">Xinb3</strain>
        <tissue evidence="1">Complete organism</tissue>
    </source>
</reference>
<dbReference type="EMBL" id="LRGB01003241">
    <property type="protein sequence ID" value="KZS03627.1"/>
    <property type="molecule type" value="Genomic_DNA"/>
</dbReference>
<dbReference type="AlphaFoldDB" id="A0A164KXX5"/>
<accession>A0A164KXX5</accession>
<dbReference type="Proteomes" id="UP000076858">
    <property type="component" value="Unassembled WGS sequence"/>
</dbReference>
<evidence type="ECO:0000313" key="2">
    <source>
        <dbReference type="Proteomes" id="UP000076858"/>
    </source>
</evidence>
<comment type="caution">
    <text evidence="1">The sequence shown here is derived from an EMBL/GenBank/DDBJ whole genome shotgun (WGS) entry which is preliminary data.</text>
</comment>
<keyword evidence="2" id="KW-1185">Reference proteome</keyword>
<proteinExistence type="predicted"/>
<name>A0A164KXX5_9CRUS</name>
<evidence type="ECO:0000313" key="1">
    <source>
        <dbReference type="EMBL" id="KZS03627.1"/>
    </source>
</evidence>
<organism evidence="1 2">
    <name type="scientific">Daphnia magna</name>
    <dbReference type="NCBI Taxonomy" id="35525"/>
    <lineage>
        <taxon>Eukaryota</taxon>
        <taxon>Metazoa</taxon>
        <taxon>Ecdysozoa</taxon>
        <taxon>Arthropoda</taxon>
        <taxon>Crustacea</taxon>
        <taxon>Branchiopoda</taxon>
        <taxon>Diplostraca</taxon>
        <taxon>Cladocera</taxon>
        <taxon>Anomopoda</taxon>
        <taxon>Daphniidae</taxon>
        <taxon>Daphnia</taxon>
    </lineage>
</organism>
<protein>
    <submittedName>
        <fullName evidence="1">Uncharacterized protein</fullName>
    </submittedName>
</protein>